<evidence type="ECO:0000313" key="2">
    <source>
        <dbReference type="EMBL" id="PSN64077.1"/>
    </source>
</evidence>
<dbReference type="Proteomes" id="UP000240883">
    <property type="component" value="Unassembled WGS sequence"/>
</dbReference>
<proteinExistence type="predicted"/>
<dbReference type="EMBL" id="KZ678139">
    <property type="protein sequence ID" value="PSN64077.1"/>
    <property type="molecule type" value="Genomic_DNA"/>
</dbReference>
<organism evidence="2 3">
    <name type="scientific">Corynespora cassiicola Philippines</name>
    <dbReference type="NCBI Taxonomy" id="1448308"/>
    <lineage>
        <taxon>Eukaryota</taxon>
        <taxon>Fungi</taxon>
        <taxon>Dikarya</taxon>
        <taxon>Ascomycota</taxon>
        <taxon>Pezizomycotina</taxon>
        <taxon>Dothideomycetes</taxon>
        <taxon>Pleosporomycetidae</taxon>
        <taxon>Pleosporales</taxon>
        <taxon>Corynesporascaceae</taxon>
        <taxon>Corynespora</taxon>
    </lineage>
</organism>
<protein>
    <submittedName>
        <fullName evidence="2">Uncharacterized protein</fullName>
    </submittedName>
</protein>
<evidence type="ECO:0000256" key="1">
    <source>
        <dbReference type="SAM" id="MobiDB-lite"/>
    </source>
</evidence>
<accession>A0A2T2NF71</accession>
<feature type="region of interest" description="Disordered" evidence="1">
    <location>
        <begin position="116"/>
        <end position="143"/>
    </location>
</feature>
<sequence>MLVLPWRLTKAKRRRGRSEKSPQCCGGALTCSLLLLPFLQRRNGGSPPPQPQVKPADKQKLHKRTKGPEPKLLPYINGEIGLILIRNFILLERLVKWSTPHISLTRERGIWADCTQTRRSRVQSPPRTNKNIKPGNAASSQIQ</sequence>
<feature type="region of interest" description="Disordered" evidence="1">
    <location>
        <begin position="40"/>
        <end position="70"/>
    </location>
</feature>
<dbReference type="AlphaFoldDB" id="A0A2T2NF71"/>
<reference evidence="2 3" key="1">
    <citation type="journal article" date="2018" name="Front. Microbiol.">
        <title>Genome-Wide Analysis of Corynespora cassiicola Leaf Fall Disease Putative Effectors.</title>
        <authorList>
            <person name="Lopez D."/>
            <person name="Ribeiro S."/>
            <person name="Label P."/>
            <person name="Fumanal B."/>
            <person name="Venisse J.S."/>
            <person name="Kohler A."/>
            <person name="de Oliveira R.R."/>
            <person name="Labutti K."/>
            <person name="Lipzen A."/>
            <person name="Lail K."/>
            <person name="Bauer D."/>
            <person name="Ohm R.A."/>
            <person name="Barry K.W."/>
            <person name="Spatafora J."/>
            <person name="Grigoriev I.V."/>
            <person name="Martin F.M."/>
            <person name="Pujade-Renaud V."/>
        </authorList>
    </citation>
    <scope>NUCLEOTIDE SEQUENCE [LARGE SCALE GENOMIC DNA]</scope>
    <source>
        <strain evidence="2 3">Philippines</strain>
    </source>
</reference>
<name>A0A2T2NF71_CORCC</name>
<gene>
    <name evidence="2" type="ORF">BS50DRAFT_97684</name>
</gene>
<keyword evidence="3" id="KW-1185">Reference proteome</keyword>
<evidence type="ECO:0000313" key="3">
    <source>
        <dbReference type="Proteomes" id="UP000240883"/>
    </source>
</evidence>